<sequence length="67" mass="7920">MMKRINVNEQQMTLDFDFKDTSVCVESSFMRKSNLVNISEYARLVQPSTKPTPVLKRLIQEAEKLRW</sequence>
<dbReference type="EMBL" id="UOYP01000427">
    <property type="protein sequence ID" value="VAY89029.1"/>
    <property type="molecule type" value="Genomic_DNA"/>
</dbReference>
<proteinExistence type="predicted"/>
<protein>
    <submittedName>
        <fullName evidence="1">Uncharacterized protein</fullName>
    </submittedName>
</protein>
<dbReference type="AlphaFoldDB" id="A0A3P3ZQT8"/>
<organism evidence="1">
    <name type="scientific">mine drainage metagenome</name>
    <dbReference type="NCBI Taxonomy" id="410659"/>
    <lineage>
        <taxon>unclassified sequences</taxon>
        <taxon>metagenomes</taxon>
        <taxon>ecological metagenomes</taxon>
    </lineage>
</organism>
<reference evidence="1" key="1">
    <citation type="submission" date="2018-10" db="EMBL/GenBank/DDBJ databases">
        <authorList>
            <person name="Plewniak F."/>
        </authorList>
    </citation>
    <scope>NUCLEOTIDE SEQUENCE</scope>
</reference>
<accession>A0A3P3ZQT8</accession>
<gene>
    <name evidence="1" type="ORF">CARN8_4830001</name>
</gene>
<name>A0A3P3ZQT8_9ZZZZ</name>
<evidence type="ECO:0000313" key="1">
    <source>
        <dbReference type="EMBL" id="VAY89029.1"/>
    </source>
</evidence>